<evidence type="ECO:0000313" key="2">
    <source>
        <dbReference type="Proteomes" id="UP001159363"/>
    </source>
</evidence>
<keyword evidence="2" id="KW-1185">Reference proteome</keyword>
<reference evidence="1 2" key="1">
    <citation type="submission" date="2023-02" db="EMBL/GenBank/DDBJ databases">
        <title>LHISI_Scaffold_Assembly.</title>
        <authorList>
            <person name="Stuart O.P."/>
            <person name="Cleave R."/>
            <person name="Magrath M.J.L."/>
            <person name="Mikheyev A.S."/>
        </authorList>
    </citation>
    <scope>NUCLEOTIDE SEQUENCE [LARGE SCALE GENOMIC DNA]</scope>
    <source>
        <strain evidence="1">Daus_M_001</strain>
        <tissue evidence="1">Leg muscle</tissue>
    </source>
</reference>
<dbReference type="EMBL" id="JARBHB010000004">
    <property type="protein sequence ID" value="KAJ8885814.1"/>
    <property type="molecule type" value="Genomic_DNA"/>
</dbReference>
<sequence length="76" mass="8080">MTESLPARLAAVHQLSPFVDNSLSLEKTVSIYAITNSHRSGEPRCLTYVSSTGAAVAERLACSPLTKAHRVQSPVG</sequence>
<name>A0ABQ9HN91_9NEOP</name>
<gene>
    <name evidence="1" type="ORF">PR048_012019</name>
</gene>
<protein>
    <submittedName>
        <fullName evidence="1">Uncharacterized protein</fullName>
    </submittedName>
</protein>
<dbReference type="Proteomes" id="UP001159363">
    <property type="component" value="Chromosome X"/>
</dbReference>
<proteinExistence type="predicted"/>
<organism evidence="1 2">
    <name type="scientific">Dryococelus australis</name>
    <dbReference type="NCBI Taxonomy" id="614101"/>
    <lineage>
        <taxon>Eukaryota</taxon>
        <taxon>Metazoa</taxon>
        <taxon>Ecdysozoa</taxon>
        <taxon>Arthropoda</taxon>
        <taxon>Hexapoda</taxon>
        <taxon>Insecta</taxon>
        <taxon>Pterygota</taxon>
        <taxon>Neoptera</taxon>
        <taxon>Polyneoptera</taxon>
        <taxon>Phasmatodea</taxon>
        <taxon>Verophasmatodea</taxon>
        <taxon>Anareolatae</taxon>
        <taxon>Phasmatidae</taxon>
        <taxon>Eurycanthinae</taxon>
        <taxon>Dryococelus</taxon>
    </lineage>
</organism>
<accession>A0ABQ9HN91</accession>
<evidence type="ECO:0000313" key="1">
    <source>
        <dbReference type="EMBL" id="KAJ8885814.1"/>
    </source>
</evidence>
<comment type="caution">
    <text evidence="1">The sequence shown here is derived from an EMBL/GenBank/DDBJ whole genome shotgun (WGS) entry which is preliminary data.</text>
</comment>